<protein>
    <submittedName>
        <fullName evidence="1">Uncharacterized protein</fullName>
    </submittedName>
</protein>
<proteinExistence type="predicted"/>
<dbReference type="Proteomes" id="UP000680656">
    <property type="component" value="Chromosome"/>
</dbReference>
<dbReference type="AlphaFoldDB" id="A0A8E7EGW3"/>
<gene>
    <name evidence="1" type="ORF">KHC33_13265</name>
</gene>
<dbReference type="GeneID" id="65098171"/>
<dbReference type="KEGG" id="mrtj:KHC33_13265"/>
<organism evidence="1 2">
    <name type="scientific">Methanospirillum purgamenti</name>
    <dbReference type="NCBI Taxonomy" id="2834276"/>
    <lineage>
        <taxon>Archaea</taxon>
        <taxon>Methanobacteriati</taxon>
        <taxon>Methanobacteriota</taxon>
        <taxon>Stenosarchaea group</taxon>
        <taxon>Methanomicrobia</taxon>
        <taxon>Methanomicrobiales</taxon>
        <taxon>Methanospirillaceae</taxon>
        <taxon>Methanospirillum</taxon>
    </lineage>
</organism>
<dbReference type="RefSeq" id="WP_214419103.1">
    <property type="nucleotide sequence ID" value="NZ_CP075546.1"/>
</dbReference>
<reference evidence="1 2" key="1">
    <citation type="submission" date="2021-05" db="EMBL/GenBank/DDBJ databases">
        <title>A novel Methanospirillum isolate from a pyrite-forming mixed culture.</title>
        <authorList>
            <person name="Bunk B."/>
            <person name="Sproer C."/>
            <person name="Spring S."/>
            <person name="Pester M."/>
        </authorList>
    </citation>
    <scope>NUCLEOTIDE SEQUENCE [LARGE SCALE GENOMIC DNA]</scope>
    <source>
        <strain evidence="1 2">J.3.6.1-F.2.7.3</strain>
    </source>
</reference>
<evidence type="ECO:0000313" key="2">
    <source>
        <dbReference type="Proteomes" id="UP000680656"/>
    </source>
</evidence>
<evidence type="ECO:0000313" key="1">
    <source>
        <dbReference type="EMBL" id="QVV88287.1"/>
    </source>
</evidence>
<keyword evidence="2" id="KW-1185">Reference proteome</keyword>
<accession>A0A8E7EGW3</accession>
<dbReference type="PROSITE" id="PS51257">
    <property type="entry name" value="PROKAR_LIPOPROTEIN"/>
    <property type="match status" value="1"/>
</dbReference>
<sequence length="469" mass="51676">MHDMIRIAAFLIMIIPFSFSCMADITGIDENTTIQAFQENGFEVGLGKMQTVDAIGLYDAGITPSCYAINPSAPYMSFKVPKAPGQTSNNTISDSPINPDNKGLWLDYHTRPDEAFVYIGTTPPECDYFSYCGYIAMRYFPLTKEKSRVYASLGDAISLARLKKEPAYMNGVFSKPIIIIFTADLNADAQARTALTTAGYPEDIIHTLVIPHTLVNLGLESETDTLTTLHRVAFFTNQEEGDAYMNSTPGVVYRLTPENEEEPSFIEIPDLIPRGNGDVHELDLMDDLKELRQAIIDRYDGYQADDMETKIWIFEGYDAIQRGIDALGDIRDTVYLNTTNTILGDKTGECIIVYGVNHVATGKATYANFGLYGLAALNGIQGVSNHDYSGTAEEYLPGNPNAQYLYVAKISREEDGNPSTSVIPSGVGAHGVEPDEPCFVGFRVYVEPETSVGPAWNEIVYDRAIKITP</sequence>
<name>A0A8E7EGW3_9EURY</name>
<dbReference type="EMBL" id="CP075546">
    <property type="protein sequence ID" value="QVV88287.1"/>
    <property type="molecule type" value="Genomic_DNA"/>
</dbReference>